<dbReference type="AlphaFoldDB" id="A0A1Z3NAY8"/>
<dbReference type="CDD" id="cd05266">
    <property type="entry name" value="SDR_a4"/>
    <property type="match status" value="1"/>
</dbReference>
<protein>
    <submittedName>
        <fullName evidence="1">NAD(P)-dependent oxidoreductase</fullName>
    </submittedName>
</protein>
<proteinExistence type="predicted"/>
<dbReference type="Proteomes" id="UP000197003">
    <property type="component" value="Chromosome"/>
</dbReference>
<dbReference type="InterPro" id="IPR036291">
    <property type="entry name" value="NAD(P)-bd_dom_sf"/>
</dbReference>
<gene>
    <name evidence="1" type="ORF">B9G79_13945</name>
</gene>
<reference evidence="1 2" key="1">
    <citation type="submission" date="2017-04" db="EMBL/GenBank/DDBJ databases">
        <title>Whole genome sequence of Bdellovibrio bacteriovorus strain SSB218315.</title>
        <authorList>
            <person name="Oyedara O."/>
            <person name="Rodriguez-Perez M.A."/>
        </authorList>
    </citation>
    <scope>NUCLEOTIDE SEQUENCE [LARGE SCALE GENOMIC DNA]</scope>
    <source>
        <strain evidence="1 2">SSB218315</strain>
    </source>
</reference>
<dbReference type="EMBL" id="CP020946">
    <property type="protein sequence ID" value="ASD64595.1"/>
    <property type="molecule type" value="Genomic_DNA"/>
</dbReference>
<dbReference type="Gene3D" id="3.40.50.720">
    <property type="entry name" value="NAD(P)-binding Rossmann-like Domain"/>
    <property type="match status" value="1"/>
</dbReference>
<evidence type="ECO:0000313" key="2">
    <source>
        <dbReference type="Proteomes" id="UP000197003"/>
    </source>
</evidence>
<dbReference type="SUPFAM" id="SSF51735">
    <property type="entry name" value="NAD(P)-binding Rossmann-fold domains"/>
    <property type="match status" value="1"/>
</dbReference>
<dbReference type="OrthoDB" id="751203at2"/>
<organism evidence="1 2">
    <name type="scientific">Bdellovibrio bacteriovorus</name>
    <dbReference type="NCBI Taxonomy" id="959"/>
    <lineage>
        <taxon>Bacteria</taxon>
        <taxon>Pseudomonadati</taxon>
        <taxon>Bdellovibrionota</taxon>
        <taxon>Bdellovibrionia</taxon>
        <taxon>Bdellovibrionales</taxon>
        <taxon>Pseudobdellovibrionaceae</taxon>
        <taxon>Bdellovibrio</taxon>
    </lineage>
</organism>
<accession>A0A1Z3NAY8</accession>
<name>A0A1Z3NAY8_BDEBC</name>
<evidence type="ECO:0000313" key="1">
    <source>
        <dbReference type="EMBL" id="ASD64595.1"/>
    </source>
</evidence>
<sequence length="239" mass="26255">MVKQTWGIIGLGWLGQKLAEHLSQKGIENWGTRSQDFDWGCDDFPNKSCDVLFLNTPPLVQINPEDFVAKIPTGDYRRIIFISSISVYGGQAGSITEQTPTMPTTDSARWLVAVETLLSQKFSGPLTVIRPGGLIGGDRHPAKSLSQSQRPCAGNSAVNLIHRDDLVQIIWAAAQAESALPVINAVTPFHPVKKEYYGEWTAARGMAPILFTDVQEPSKVVGSDVLAKIYPSWLRPRLD</sequence>